<dbReference type="Pfam" id="PF01602">
    <property type="entry name" value="Adaptin_N"/>
    <property type="match status" value="2"/>
</dbReference>
<dbReference type="Gene3D" id="1.25.10.10">
    <property type="entry name" value="Leucine-rich Repeat Variant"/>
    <property type="match status" value="1"/>
</dbReference>
<keyword evidence="5" id="KW-0472">Membrane</keyword>
<dbReference type="InterPro" id="IPR026740">
    <property type="entry name" value="AP3_beta"/>
</dbReference>
<dbReference type="InterPro" id="IPR011989">
    <property type="entry name" value="ARM-like"/>
</dbReference>
<dbReference type="PIRSF" id="PIRSF037096">
    <property type="entry name" value="AP3_complex_beta"/>
    <property type="match status" value="1"/>
</dbReference>
<feature type="domain" description="Clathrin/coatomer adaptor adaptin-like N-terminal" evidence="7">
    <location>
        <begin position="50"/>
        <end position="453"/>
    </location>
</feature>
<dbReference type="Proteomes" id="UP000092154">
    <property type="component" value="Unassembled WGS sequence"/>
</dbReference>
<evidence type="ECO:0000256" key="6">
    <source>
        <dbReference type="SAM" id="MobiDB-lite"/>
    </source>
</evidence>
<organism evidence="8 9">
    <name type="scientific">Rhizopogon vinicolor AM-OR11-026</name>
    <dbReference type="NCBI Taxonomy" id="1314800"/>
    <lineage>
        <taxon>Eukaryota</taxon>
        <taxon>Fungi</taxon>
        <taxon>Dikarya</taxon>
        <taxon>Basidiomycota</taxon>
        <taxon>Agaricomycotina</taxon>
        <taxon>Agaricomycetes</taxon>
        <taxon>Agaricomycetidae</taxon>
        <taxon>Boletales</taxon>
        <taxon>Suillineae</taxon>
        <taxon>Rhizopogonaceae</taxon>
        <taxon>Rhizopogon</taxon>
    </lineage>
</organism>
<keyword evidence="4" id="KW-0653">Protein transport</keyword>
<feature type="region of interest" description="Disordered" evidence="6">
    <location>
        <begin position="786"/>
        <end position="853"/>
    </location>
</feature>
<feature type="domain" description="Clathrin/coatomer adaptor adaptin-like N-terminal" evidence="7">
    <location>
        <begin position="509"/>
        <end position="623"/>
    </location>
</feature>
<dbReference type="InterPro" id="IPR002553">
    <property type="entry name" value="Clathrin/coatomer_adapt-like_N"/>
</dbReference>
<evidence type="ECO:0000313" key="8">
    <source>
        <dbReference type="EMBL" id="OAX36229.1"/>
    </source>
</evidence>
<protein>
    <recommendedName>
        <fullName evidence="7">Clathrin/coatomer adaptor adaptin-like N-terminal domain-containing protein</fullName>
    </recommendedName>
</protein>
<dbReference type="GO" id="GO:0006886">
    <property type="term" value="P:intracellular protein transport"/>
    <property type="evidence" value="ECO:0007669"/>
    <property type="project" value="InterPro"/>
</dbReference>
<feature type="region of interest" description="Disordered" evidence="6">
    <location>
        <begin position="721"/>
        <end position="747"/>
    </location>
</feature>
<comment type="subcellular location">
    <subcellularLocation>
        <location evidence="1">Endomembrane system</location>
    </subcellularLocation>
</comment>
<proteinExistence type="inferred from homology"/>
<gene>
    <name evidence="8" type="ORF">K503DRAFT_744689</name>
</gene>
<feature type="compositionally biased region" description="Polar residues" evidence="6">
    <location>
        <begin position="733"/>
        <end position="747"/>
    </location>
</feature>
<dbReference type="InterPro" id="IPR016024">
    <property type="entry name" value="ARM-type_fold"/>
</dbReference>
<dbReference type="GO" id="GO:0030123">
    <property type="term" value="C:AP-3 adaptor complex"/>
    <property type="evidence" value="ECO:0007669"/>
    <property type="project" value="InterPro"/>
</dbReference>
<evidence type="ECO:0000256" key="2">
    <source>
        <dbReference type="ARBA" id="ARBA00006613"/>
    </source>
</evidence>
<name>A0A1B7MUE9_9AGAM</name>
<dbReference type="PANTHER" id="PTHR11134">
    <property type="entry name" value="ADAPTOR COMPLEX SUBUNIT BETA FAMILY MEMBER"/>
    <property type="match status" value="1"/>
</dbReference>
<dbReference type="STRING" id="1314800.A0A1B7MUE9"/>
<dbReference type="OrthoDB" id="10254310at2759"/>
<dbReference type="InParanoid" id="A0A1B7MUE9"/>
<dbReference type="FunCoup" id="A0A1B7MUE9">
    <property type="interactions" value="291"/>
</dbReference>
<evidence type="ECO:0000313" key="9">
    <source>
        <dbReference type="Proteomes" id="UP000092154"/>
    </source>
</evidence>
<reference evidence="8 9" key="1">
    <citation type="submission" date="2016-06" db="EMBL/GenBank/DDBJ databases">
        <title>Comparative genomics of the ectomycorrhizal sister species Rhizopogon vinicolor and Rhizopogon vesiculosus (Basidiomycota: Boletales) reveals a divergence of the mating type B locus.</title>
        <authorList>
            <consortium name="DOE Joint Genome Institute"/>
            <person name="Mujic A.B."/>
            <person name="Kuo A."/>
            <person name="Tritt A."/>
            <person name="Lipzen A."/>
            <person name="Chen C."/>
            <person name="Johnson J."/>
            <person name="Sharma A."/>
            <person name="Barry K."/>
            <person name="Grigoriev I.V."/>
            <person name="Spatafora J.W."/>
        </authorList>
    </citation>
    <scope>NUCLEOTIDE SEQUENCE [LARGE SCALE GENOMIC DNA]</scope>
    <source>
        <strain evidence="8 9">AM-OR11-026</strain>
    </source>
</reference>
<dbReference type="EMBL" id="KV448432">
    <property type="protein sequence ID" value="OAX36229.1"/>
    <property type="molecule type" value="Genomic_DNA"/>
</dbReference>
<evidence type="ECO:0000259" key="7">
    <source>
        <dbReference type="Pfam" id="PF01602"/>
    </source>
</evidence>
<dbReference type="SUPFAM" id="SSF48371">
    <property type="entry name" value="ARM repeat"/>
    <property type="match status" value="1"/>
</dbReference>
<evidence type="ECO:0000256" key="3">
    <source>
        <dbReference type="ARBA" id="ARBA00022448"/>
    </source>
</evidence>
<feature type="compositionally biased region" description="Acidic residues" evidence="6">
    <location>
        <begin position="789"/>
        <end position="839"/>
    </location>
</feature>
<accession>A0A1B7MUE9</accession>
<evidence type="ECO:0000256" key="1">
    <source>
        <dbReference type="ARBA" id="ARBA00004308"/>
    </source>
</evidence>
<evidence type="ECO:0000256" key="5">
    <source>
        <dbReference type="ARBA" id="ARBA00023136"/>
    </source>
</evidence>
<keyword evidence="9" id="KW-1185">Reference proteome</keyword>
<evidence type="ECO:0000256" key="4">
    <source>
        <dbReference type="ARBA" id="ARBA00022927"/>
    </source>
</evidence>
<dbReference type="InterPro" id="IPR026739">
    <property type="entry name" value="AP_beta"/>
</dbReference>
<dbReference type="AlphaFoldDB" id="A0A1B7MUE9"/>
<keyword evidence="3" id="KW-0813">Transport</keyword>
<comment type="similarity">
    <text evidence="2">Belongs to the adaptor complexes large subunit family.</text>
</comment>
<dbReference type="GO" id="GO:0016192">
    <property type="term" value="P:vesicle-mediated transport"/>
    <property type="evidence" value="ECO:0007669"/>
    <property type="project" value="InterPro"/>
</dbReference>
<dbReference type="GO" id="GO:0012505">
    <property type="term" value="C:endomembrane system"/>
    <property type="evidence" value="ECO:0007669"/>
    <property type="project" value="UniProtKB-SubCell"/>
</dbReference>
<sequence>MDGINLNALSENASRLGMRIQETIAEHTRDLTLIRGGGSLFDMADDKAKNITKQLESSSDREKLDAMKRLIALISKNRPVSSYFPAVVKNVASTNLELRKLVYIYLLRCAPSEPDLALLSINTFQRDLADPSPLIRAMALRVLSGIRVPTVAAIVLMAVRKSAADPSPYVRKAASLAVMKVYRLDQAHYAALVDILVTLLRDRSSLSLGTAVLALDNVAPSRLDLLHVHFRRLCRVLPDIDAWGQVDVLRVLVRYARTMLPKHVPESERQGDEEDKDLKLLLVCAEPLFMSKNPAVVLAVARAFYYLAPPSMLSKIAAPLLRLLNVSREIERVALAYLLVVARSHPTLFVNSHTRLLVRTDDAEQVKRNKICILLALCTVDNHQALLREFVDYAHDTDDSVVGDAIDAIGRIARLVPPSTPQCLTALMGMINSKQDIIVSNAVLVLKSLVQNQLLTPSSASTTTLAPSFSSQLTLSAPSLISTTSIPLSAPPQVSSAPPSTTAAQAPLSIIAQLARRIDDIRHPHARACVLWLVGQYGTVTGAGTMVEGVADWAPDVLRKAARSFKVEAPLVKLQTLTLVAKLTLLAPVNRTFILLARYVLTLARYDEDWDVRDRGRMLASLLVGAVAGVVSGDGEEGTGDRWSNEEQGGRLGGVVLRREQVMRVLFEGKTGTIEEEAVADTRPLGTLSLVMERDSPYLHEHDDEDTSVDLPEWLEQGIDPALRDSDDDAPQALSSTPVVQAISSQGIPSQHAVSSASVTPIVLTPTGGSTPKDTKDWRDLDKFYASESEPEEGEEEEEEEEEEEDEEEESEESEESEASENDEDSGDDDENSEDEEEEVAKYNPDPSHDRTQ</sequence>